<dbReference type="GO" id="GO:0051082">
    <property type="term" value="F:unfolded protein binding"/>
    <property type="evidence" value="ECO:0007669"/>
    <property type="project" value="TreeGrafter"/>
</dbReference>
<evidence type="ECO:0000256" key="7">
    <source>
        <dbReference type="ARBA" id="ARBA00022824"/>
    </source>
</evidence>
<dbReference type="EMBL" id="KZ857409">
    <property type="protein sequence ID" value="RDX48776.1"/>
    <property type="molecule type" value="Genomic_DNA"/>
</dbReference>
<keyword evidence="5" id="KW-0812">Transmembrane</keyword>
<evidence type="ECO:0000256" key="2">
    <source>
        <dbReference type="ARBA" id="ARBA00007149"/>
    </source>
</evidence>
<evidence type="ECO:0000256" key="6">
    <source>
        <dbReference type="ARBA" id="ARBA00022729"/>
    </source>
</evidence>
<dbReference type="InterPro" id="IPR019623">
    <property type="entry name" value="Rot1"/>
</dbReference>
<feature type="signal peptide" evidence="10">
    <location>
        <begin position="1"/>
        <end position="19"/>
    </location>
</feature>
<evidence type="ECO:0000313" key="11">
    <source>
        <dbReference type="EMBL" id="RDX48776.1"/>
    </source>
</evidence>
<evidence type="ECO:0000256" key="10">
    <source>
        <dbReference type="SAM" id="SignalP"/>
    </source>
</evidence>
<dbReference type="PANTHER" id="PTHR28090">
    <property type="entry name" value="PROTEIN ROT1"/>
    <property type="match status" value="1"/>
</dbReference>
<keyword evidence="12" id="KW-1185">Reference proteome</keyword>
<evidence type="ECO:0000256" key="4">
    <source>
        <dbReference type="ARBA" id="ARBA00017291"/>
    </source>
</evidence>
<comment type="similarity">
    <text evidence="2">Belongs to the ROT1 family.</text>
</comment>
<evidence type="ECO:0000256" key="3">
    <source>
        <dbReference type="ARBA" id="ARBA00016195"/>
    </source>
</evidence>
<dbReference type="Pfam" id="PF10681">
    <property type="entry name" value="Rot1"/>
    <property type="match status" value="1"/>
</dbReference>
<sequence>MFLASIFAVALAALPSTLAQADYSAAHNVTPISGTWSSGSKKVVTGPGFANPANMTFNYPPVTGVSYAFTDDGWYEVARYRFNGNGSMPNCITGVLNWHHGHYTLNDNGSITLNPLSDGFQQVQDPCAAESNFIEQYNQTELYMGWQIFQDLNDGPKLHIFQADGTPVAPLFQVYSTANMLPTQLLRNISVTVTDKTTLSKRNAGSRSWTPTGVTSLVSGVFAIALASMFL</sequence>
<evidence type="ECO:0000256" key="1">
    <source>
        <dbReference type="ARBA" id="ARBA00004115"/>
    </source>
</evidence>
<dbReference type="AlphaFoldDB" id="A0A371D8C1"/>
<dbReference type="STRING" id="139420.A0A371D8C1"/>
<evidence type="ECO:0000256" key="5">
    <source>
        <dbReference type="ARBA" id="ARBA00022692"/>
    </source>
</evidence>
<dbReference type="OrthoDB" id="5327821at2759"/>
<keyword evidence="8" id="KW-1133">Transmembrane helix</keyword>
<proteinExistence type="inferred from homology"/>
<evidence type="ECO:0000256" key="9">
    <source>
        <dbReference type="ARBA" id="ARBA00023136"/>
    </source>
</evidence>
<dbReference type="PANTHER" id="PTHR28090:SF1">
    <property type="entry name" value="PROTEIN ROT1"/>
    <property type="match status" value="1"/>
</dbReference>
<dbReference type="GO" id="GO:0006458">
    <property type="term" value="P:'de novo' protein folding"/>
    <property type="evidence" value="ECO:0007669"/>
    <property type="project" value="InterPro"/>
</dbReference>
<name>A0A371D8C1_9APHY</name>
<protein>
    <recommendedName>
        <fullName evidence="4">Protein ROT1</fullName>
    </recommendedName>
    <alternativeName>
        <fullName evidence="3">Protein rot1</fullName>
    </alternativeName>
</protein>
<feature type="chain" id="PRO_5017051327" description="Protein ROT1" evidence="10">
    <location>
        <begin position="20"/>
        <end position="231"/>
    </location>
</feature>
<gene>
    <name evidence="11" type="ORF">OH76DRAFT_1404322</name>
</gene>
<keyword evidence="7" id="KW-0256">Endoplasmic reticulum</keyword>
<accession>A0A371D8C1</accession>
<reference evidence="11 12" key="1">
    <citation type="journal article" date="2018" name="Biotechnol. Biofuels">
        <title>Integrative visual omics of the white-rot fungus Polyporus brumalis exposes the biotechnological potential of its oxidative enzymes for delignifying raw plant biomass.</title>
        <authorList>
            <person name="Miyauchi S."/>
            <person name="Rancon A."/>
            <person name="Drula E."/>
            <person name="Hage H."/>
            <person name="Chaduli D."/>
            <person name="Favel A."/>
            <person name="Grisel S."/>
            <person name="Henrissat B."/>
            <person name="Herpoel-Gimbert I."/>
            <person name="Ruiz-Duenas F.J."/>
            <person name="Chevret D."/>
            <person name="Hainaut M."/>
            <person name="Lin J."/>
            <person name="Wang M."/>
            <person name="Pangilinan J."/>
            <person name="Lipzen A."/>
            <person name="Lesage-Meessen L."/>
            <person name="Navarro D."/>
            <person name="Riley R."/>
            <person name="Grigoriev I.V."/>
            <person name="Zhou S."/>
            <person name="Raouche S."/>
            <person name="Rosso M.N."/>
        </authorList>
    </citation>
    <scope>NUCLEOTIDE SEQUENCE [LARGE SCALE GENOMIC DNA]</scope>
    <source>
        <strain evidence="11 12">BRFM 1820</strain>
    </source>
</reference>
<evidence type="ECO:0000313" key="12">
    <source>
        <dbReference type="Proteomes" id="UP000256964"/>
    </source>
</evidence>
<evidence type="ECO:0000256" key="8">
    <source>
        <dbReference type="ARBA" id="ARBA00022989"/>
    </source>
</evidence>
<dbReference type="Proteomes" id="UP000256964">
    <property type="component" value="Unassembled WGS sequence"/>
</dbReference>
<dbReference type="GO" id="GO:0005789">
    <property type="term" value="C:endoplasmic reticulum membrane"/>
    <property type="evidence" value="ECO:0007669"/>
    <property type="project" value="UniProtKB-SubCell"/>
</dbReference>
<keyword evidence="9" id="KW-0472">Membrane</keyword>
<organism evidence="11 12">
    <name type="scientific">Lentinus brumalis</name>
    <dbReference type="NCBI Taxonomy" id="2498619"/>
    <lineage>
        <taxon>Eukaryota</taxon>
        <taxon>Fungi</taxon>
        <taxon>Dikarya</taxon>
        <taxon>Basidiomycota</taxon>
        <taxon>Agaricomycotina</taxon>
        <taxon>Agaricomycetes</taxon>
        <taxon>Polyporales</taxon>
        <taxon>Polyporaceae</taxon>
        <taxon>Lentinus</taxon>
    </lineage>
</organism>
<keyword evidence="6 10" id="KW-0732">Signal</keyword>
<comment type="subcellular location">
    <subcellularLocation>
        <location evidence="1">Endoplasmic reticulum membrane</location>
        <topology evidence="1">Single-pass type I membrane protein</topology>
    </subcellularLocation>
</comment>